<protein>
    <submittedName>
        <fullName evidence="3">Uncharacterized protein</fullName>
    </submittedName>
</protein>
<dbReference type="STRING" id="1398.AB434_3441"/>
<reference evidence="3" key="3">
    <citation type="submission" date="2016-01" db="EMBL/GenBank/DDBJ databases">
        <authorList>
            <person name="Oliw E.H."/>
        </authorList>
    </citation>
    <scope>NUCLEOTIDE SEQUENCE [LARGE SCALE GENOMIC DNA]</scope>
    <source>
        <strain evidence="3">GED7749B</strain>
    </source>
</reference>
<evidence type="ECO:0000313" key="5">
    <source>
        <dbReference type="Proteomes" id="UP000070376"/>
    </source>
</evidence>
<dbReference type="AlphaFoldDB" id="A0A0C5C719"/>
<proteinExistence type="predicted"/>
<reference evidence="5" key="4">
    <citation type="submission" date="2016-01" db="EMBL/GenBank/DDBJ databases">
        <authorList>
            <person name="Mitreva M."/>
            <person name="Pepin K.H."/>
            <person name="Mihindukulasuriya K.A."/>
            <person name="Fulton R."/>
            <person name="Fronick C."/>
            <person name="O'Laughlin M."/>
            <person name="Miner T."/>
            <person name="Herter B."/>
            <person name="Rosa B.A."/>
            <person name="Cordes M."/>
            <person name="Tomlinson C."/>
            <person name="Wollam A."/>
            <person name="Palsikar V.B."/>
            <person name="Mardis E.R."/>
            <person name="Wilson R.K."/>
        </authorList>
    </citation>
    <scope>NUCLEOTIDE SEQUENCE [LARGE SCALE GENOMIC DNA]</scope>
    <source>
        <strain evidence="5">GED7749B</strain>
    </source>
</reference>
<dbReference type="EMBL" id="CP010525">
    <property type="protein sequence ID" value="AJO22631.1"/>
    <property type="molecule type" value="Genomic_DNA"/>
</dbReference>
<keyword evidence="4" id="KW-1185">Reference proteome</keyword>
<feature type="compositionally biased region" description="Basic and acidic residues" evidence="1">
    <location>
        <begin position="1"/>
        <end position="10"/>
    </location>
</feature>
<evidence type="ECO:0000313" key="3">
    <source>
        <dbReference type="EMBL" id="KWZ79617.1"/>
    </source>
</evidence>
<dbReference type="Proteomes" id="UP000070376">
    <property type="component" value="Unassembled WGS sequence"/>
</dbReference>
<reference evidence="4" key="2">
    <citation type="submission" date="2015-01" db="EMBL/GenBank/DDBJ databases">
        <title>Comparative genome analysis of Bacillus coagulans HM-08, Clostridium butyricum HM-68, Bacillus subtilis HM-66 and Bacillus paralicheniformis BL-09.</title>
        <authorList>
            <person name="Zhang H."/>
        </authorList>
    </citation>
    <scope>NUCLEOTIDE SEQUENCE [LARGE SCALE GENOMIC DNA]</scope>
    <source>
        <strain evidence="4">HM-08</strain>
    </source>
</reference>
<evidence type="ECO:0000313" key="2">
    <source>
        <dbReference type="EMBL" id="AJO22631.1"/>
    </source>
</evidence>
<evidence type="ECO:0000313" key="4">
    <source>
        <dbReference type="Proteomes" id="UP000032024"/>
    </source>
</evidence>
<name>A0A0C5C719_HEYCO</name>
<evidence type="ECO:0000256" key="1">
    <source>
        <dbReference type="SAM" id="MobiDB-lite"/>
    </source>
</evidence>
<reference evidence="2" key="1">
    <citation type="submission" date="2015-01" db="EMBL/GenBank/DDBJ databases">
        <title>Comparative genome analysis of Bacillus coagulans HM-08, Clostridium butyricum HM-68, Bacillus subtilis HM-66 and Bacillus licheniformis BL-09.</title>
        <authorList>
            <person name="Zhang H."/>
        </authorList>
    </citation>
    <scope>NUCLEOTIDE SEQUENCE [LARGE SCALE GENOMIC DNA]</scope>
    <source>
        <strain evidence="2">HM-08</strain>
    </source>
</reference>
<dbReference type="Proteomes" id="UP000032024">
    <property type="component" value="Chromosome"/>
</dbReference>
<dbReference type="PATRIC" id="fig|1398.18.peg.1843"/>
<dbReference type="EMBL" id="LRPN01000116">
    <property type="protein sequence ID" value="KWZ79617.1"/>
    <property type="molecule type" value="Genomic_DNA"/>
</dbReference>
<gene>
    <name evidence="3" type="ORF">HMPREF3213_02721</name>
    <name evidence="2" type="ORF">SB48_HM08orf02897</name>
</gene>
<accession>A0A0C5C719</accession>
<sequence>MKKRINHAENLRNPSKKQANPGITKKFAACIKKAAIKSAALKEKAKNHTSGR</sequence>
<feature type="region of interest" description="Disordered" evidence="1">
    <location>
        <begin position="1"/>
        <end position="22"/>
    </location>
</feature>
<organism evidence="3 5">
    <name type="scientific">Heyndrickxia coagulans</name>
    <name type="common">Weizmannia coagulans</name>
    <dbReference type="NCBI Taxonomy" id="1398"/>
    <lineage>
        <taxon>Bacteria</taxon>
        <taxon>Bacillati</taxon>
        <taxon>Bacillota</taxon>
        <taxon>Bacilli</taxon>
        <taxon>Bacillales</taxon>
        <taxon>Bacillaceae</taxon>
        <taxon>Heyndrickxia</taxon>
    </lineage>
</organism>